<dbReference type="EMBL" id="CAAHFH010000002">
    <property type="protein sequence ID" value="VGO22263.1"/>
    <property type="molecule type" value="Genomic_DNA"/>
</dbReference>
<evidence type="ECO:0000313" key="3">
    <source>
        <dbReference type="Proteomes" id="UP000346198"/>
    </source>
</evidence>
<protein>
    <submittedName>
        <fullName evidence="2">Uncharacterized protein</fullName>
    </submittedName>
</protein>
<gene>
    <name evidence="2" type="ORF">SCARR_04345</name>
</gene>
<keyword evidence="3" id="KW-1185">Reference proteome</keyword>
<dbReference type="RefSeq" id="WP_136063655.1">
    <property type="nucleotide sequence ID" value="NZ_CAAHFH010000002.1"/>
</dbReference>
<feature type="signal peptide" evidence="1">
    <location>
        <begin position="1"/>
        <end position="21"/>
    </location>
</feature>
<accession>A0A6C2UQP1</accession>
<dbReference type="AlphaFoldDB" id="A0A6C2UQP1"/>
<keyword evidence="1" id="KW-0732">Signal</keyword>
<reference evidence="2 3" key="1">
    <citation type="submission" date="2019-04" db="EMBL/GenBank/DDBJ databases">
        <authorList>
            <person name="Van Vliet M D."/>
        </authorList>
    </citation>
    <scope>NUCLEOTIDE SEQUENCE [LARGE SCALE GENOMIC DNA]</scope>
    <source>
        <strain evidence="2 3">F21</strain>
    </source>
</reference>
<dbReference type="Proteomes" id="UP000346198">
    <property type="component" value="Unassembled WGS sequence"/>
</dbReference>
<feature type="chain" id="PRO_5025678105" evidence="1">
    <location>
        <begin position="22"/>
        <end position="74"/>
    </location>
</feature>
<proteinExistence type="predicted"/>
<evidence type="ECO:0000313" key="2">
    <source>
        <dbReference type="EMBL" id="VGO22263.1"/>
    </source>
</evidence>
<sequence>MKKIISIAAVVLMFAGAFALAGEGKKCTAGQTDKKAECSACPSEKKAECSTAKKAECSAKKAECSTKKAECTKK</sequence>
<organism evidence="2 3">
    <name type="scientific">Pontiella sulfatireligans</name>
    <dbReference type="NCBI Taxonomy" id="2750658"/>
    <lineage>
        <taxon>Bacteria</taxon>
        <taxon>Pseudomonadati</taxon>
        <taxon>Kiritimatiellota</taxon>
        <taxon>Kiritimatiellia</taxon>
        <taxon>Kiritimatiellales</taxon>
        <taxon>Pontiellaceae</taxon>
        <taxon>Pontiella</taxon>
    </lineage>
</organism>
<name>A0A6C2UQP1_9BACT</name>
<evidence type="ECO:0000256" key="1">
    <source>
        <dbReference type="SAM" id="SignalP"/>
    </source>
</evidence>